<evidence type="ECO:0000256" key="4">
    <source>
        <dbReference type="ARBA" id="ARBA00022448"/>
    </source>
</evidence>
<evidence type="ECO:0000256" key="6">
    <source>
        <dbReference type="ARBA" id="ARBA00022692"/>
    </source>
</evidence>
<evidence type="ECO:0000256" key="1">
    <source>
        <dbReference type="ARBA" id="ARBA00003019"/>
    </source>
</evidence>
<name>A0ABN9QTV3_9DINO</name>
<dbReference type="PANTHER" id="PTHR23516">
    <property type="entry name" value="SAM (S-ADENOSYL METHIONINE) TRANSPORTER"/>
    <property type="match status" value="1"/>
</dbReference>
<evidence type="ECO:0000313" key="14">
    <source>
        <dbReference type="EMBL" id="CAK0808540.1"/>
    </source>
</evidence>
<feature type="region of interest" description="Disordered" evidence="12">
    <location>
        <begin position="249"/>
        <end position="277"/>
    </location>
</feature>
<feature type="transmembrane region" description="Helical" evidence="13">
    <location>
        <begin position="563"/>
        <end position="585"/>
    </location>
</feature>
<evidence type="ECO:0000256" key="2">
    <source>
        <dbReference type="ARBA" id="ARBA00004651"/>
    </source>
</evidence>
<reference evidence="14" key="1">
    <citation type="submission" date="2023-10" db="EMBL/GenBank/DDBJ databases">
        <authorList>
            <person name="Chen Y."/>
            <person name="Shah S."/>
            <person name="Dougan E. K."/>
            <person name="Thang M."/>
            <person name="Chan C."/>
        </authorList>
    </citation>
    <scope>NUCLEOTIDE SEQUENCE [LARGE SCALE GENOMIC DNA]</scope>
</reference>
<dbReference type="Pfam" id="PF05631">
    <property type="entry name" value="MFS_5"/>
    <property type="match status" value="1"/>
</dbReference>
<feature type="transmembrane region" description="Helical" evidence="13">
    <location>
        <begin position="473"/>
        <end position="494"/>
    </location>
</feature>
<sequence length="731" mass="78043">MARRCLEMIVTHPIRRLTMLAGLRLRHHSLRRGTRALLPGVAWPQPPSELYELTHRRFLHAGPSSFHAFNMICVRQAPVHAVPWVQWPGGPSPADGGGGGASPQAPLPAQPPWVNLFFFPEAVFCQCPPAADQTVRSSLLCLEALAQRQAPLFVPDWGAAGAAVGPPEGEPARATPAMPQRPAAPSAPADAGLWAELREPRLNTYFAPVETEQYPDYPNNYAISPARPRGAHLFGAQGSEAVQEIQGESACTSSVPGGPSPASTAGEAGHASQSAASAPMAGNPLQFDWADPMGPAYAAMFYLLLAITGTSERPLDPDARGLQWSFLVPWYACVAGDWLQGPYVYALYDAYGFDRRAISQLFVAGFASSMSCQAYCILCATSCATKHFASYWVLMAGRVTGGVATSLLFSCFESWLVSEARERRGLSDRHVLEHIFALMWFGNSLVAILAGVLGDVAVGAGGLRSVAGGPLHLGGYCSAFDLAILLLLVGLGLVSCLWEENYGSGAEVAHCDLVAQVRAGAQSILRSKQLMVIMVMVACFEGSMYTFVFHWTPALSNAYSTPAFGMVFASFMMAYMCGSSTFDLLSSRGVAVMRLIQGAFSLGALGFLISGVGLAQRLGFARLVQVYLGFLIFEFCCGLYFPSSSTIKGELVPEGVRSTVYNLYRVPMNAIVLVTLLSDIPMTAVFSVCFLLLAAAGASTASLRAPTSQSLKGAADQEYGAVDEGRVKREA</sequence>
<protein>
    <recommendedName>
        <fullName evidence="3">Molybdate-anion transporter</fullName>
    </recommendedName>
    <alternativeName>
        <fullName evidence="10">Major facilitator superfamily domain-containing protein 5</fullName>
    </alternativeName>
    <alternativeName>
        <fullName evidence="11">Molybdate transporter 2 homolog</fullName>
    </alternativeName>
</protein>
<keyword evidence="8" id="KW-0406">Ion transport</keyword>
<evidence type="ECO:0000256" key="3">
    <source>
        <dbReference type="ARBA" id="ARBA00021242"/>
    </source>
</evidence>
<proteinExistence type="predicted"/>
<keyword evidence="6 13" id="KW-0812">Transmembrane</keyword>
<evidence type="ECO:0000256" key="10">
    <source>
        <dbReference type="ARBA" id="ARBA00030646"/>
    </source>
</evidence>
<feature type="region of interest" description="Disordered" evidence="12">
    <location>
        <begin position="164"/>
        <end position="188"/>
    </location>
</feature>
<organism evidence="14 15">
    <name type="scientific">Prorocentrum cordatum</name>
    <dbReference type="NCBI Taxonomy" id="2364126"/>
    <lineage>
        <taxon>Eukaryota</taxon>
        <taxon>Sar</taxon>
        <taxon>Alveolata</taxon>
        <taxon>Dinophyceae</taxon>
        <taxon>Prorocentrales</taxon>
        <taxon>Prorocentraceae</taxon>
        <taxon>Prorocentrum</taxon>
    </lineage>
</organism>
<dbReference type="InterPro" id="IPR008509">
    <property type="entry name" value="MOT2/MFSD5"/>
</dbReference>
<dbReference type="Gene3D" id="1.20.1250.20">
    <property type="entry name" value="MFS general substrate transporter like domains"/>
    <property type="match status" value="1"/>
</dbReference>
<dbReference type="PANTHER" id="PTHR23516:SF1">
    <property type="entry name" value="MOLYBDATE-ANION TRANSPORTER"/>
    <property type="match status" value="1"/>
</dbReference>
<feature type="transmembrane region" description="Helical" evidence="13">
    <location>
        <begin position="620"/>
        <end position="641"/>
    </location>
</feature>
<evidence type="ECO:0000256" key="5">
    <source>
        <dbReference type="ARBA" id="ARBA00022475"/>
    </source>
</evidence>
<dbReference type="InterPro" id="IPR036259">
    <property type="entry name" value="MFS_trans_sf"/>
</dbReference>
<feature type="region of interest" description="Disordered" evidence="12">
    <location>
        <begin position="712"/>
        <end position="731"/>
    </location>
</feature>
<comment type="function">
    <text evidence="1">Mediates high-affinity intracellular uptake of the rare oligo-element molybdenum.</text>
</comment>
<keyword evidence="15" id="KW-1185">Reference proteome</keyword>
<evidence type="ECO:0000256" key="13">
    <source>
        <dbReference type="SAM" id="Phobius"/>
    </source>
</evidence>
<comment type="subcellular location">
    <subcellularLocation>
        <location evidence="2">Cell membrane</location>
        <topology evidence="2">Multi-pass membrane protein</topology>
    </subcellularLocation>
</comment>
<feature type="transmembrane region" description="Helical" evidence="13">
    <location>
        <begin position="592"/>
        <end position="614"/>
    </location>
</feature>
<keyword evidence="9 13" id="KW-0472">Membrane</keyword>
<keyword evidence="5" id="KW-1003">Cell membrane</keyword>
<evidence type="ECO:0000256" key="9">
    <source>
        <dbReference type="ARBA" id="ARBA00023136"/>
    </source>
</evidence>
<keyword evidence="4" id="KW-0813">Transport</keyword>
<accession>A0ABN9QTV3</accession>
<dbReference type="SUPFAM" id="SSF103473">
    <property type="entry name" value="MFS general substrate transporter"/>
    <property type="match status" value="1"/>
</dbReference>
<comment type="caution">
    <text evidence="14">The sequence shown here is derived from an EMBL/GenBank/DDBJ whole genome shotgun (WGS) entry which is preliminary data.</text>
</comment>
<dbReference type="EMBL" id="CAUYUJ010004204">
    <property type="protein sequence ID" value="CAK0808540.1"/>
    <property type="molecule type" value="Genomic_DNA"/>
</dbReference>
<evidence type="ECO:0000256" key="11">
    <source>
        <dbReference type="ARBA" id="ARBA00032555"/>
    </source>
</evidence>
<dbReference type="Proteomes" id="UP001189429">
    <property type="component" value="Unassembled WGS sequence"/>
</dbReference>
<feature type="transmembrane region" description="Helical" evidence="13">
    <location>
        <begin position="431"/>
        <end position="453"/>
    </location>
</feature>
<keyword evidence="7 13" id="KW-1133">Transmembrane helix</keyword>
<evidence type="ECO:0000256" key="7">
    <source>
        <dbReference type="ARBA" id="ARBA00022989"/>
    </source>
</evidence>
<evidence type="ECO:0000256" key="8">
    <source>
        <dbReference type="ARBA" id="ARBA00023065"/>
    </source>
</evidence>
<evidence type="ECO:0000256" key="12">
    <source>
        <dbReference type="SAM" id="MobiDB-lite"/>
    </source>
</evidence>
<feature type="transmembrane region" description="Helical" evidence="13">
    <location>
        <begin position="530"/>
        <end position="551"/>
    </location>
</feature>
<gene>
    <name evidence="14" type="ORF">PCOR1329_LOCUS14115</name>
</gene>
<evidence type="ECO:0000313" key="15">
    <source>
        <dbReference type="Proteomes" id="UP001189429"/>
    </source>
</evidence>